<sequence>MNNQQLSQRLETVAGFIPEGSRLADIGSDHAYLPCVLANRKVITFAIAGEVVKGPFESAKEQIIASELEGTVQARLGDGLAVIAPADNITVVTICGMGGDLISKILDSGNKEQKLNTAKRLVLQPNNGERKLRIWLLSHGYTIIDETILEENEKIYEVIVAEKADETEAYSELEYTFGRYLLKEKNDAFRKKWLSEKDKYQYILNSLQKANKDLHEKEKQIMNKIKEISEVLG</sequence>
<dbReference type="Gene3D" id="3.40.50.150">
    <property type="entry name" value="Vaccinia Virus protein VP39"/>
    <property type="match status" value="1"/>
</dbReference>
<dbReference type="Pfam" id="PF04816">
    <property type="entry name" value="TrmK"/>
    <property type="match status" value="1"/>
</dbReference>
<dbReference type="RefSeq" id="WP_087031081.1">
    <property type="nucleotide sequence ID" value="NZ_FJNE01000002.1"/>
</dbReference>
<organism evidence="1 2">
    <name type="scientific">Trichococcus palustris</name>
    <dbReference type="NCBI Taxonomy" id="140314"/>
    <lineage>
        <taxon>Bacteria</taxon>
        <taxon>Bacillati</taxon>
        <taxon>Bacillota</taxon>
        <taxon>Bacilli</taxon>
        <taxon>Lactobacillales</taxon>
        <taxon>Carnobacteriaceae</taxon>
        <taxon>Trichococcus</taxon>
    </lineage>
</organism>
<dbReference type="PIRSF" id="PIRSF018637">
    <property type="entry name" value="TrmK"/>
    <property type="match status" value="1"/>
</dbReference>
<keyword evidence="1" id="KW-0489">Methyltransferase</keyword>
<keyword evidence="1" id="KW-0808">Transferase</keyword>
<dbReference type="Gene3D" id="1.10.287.1890">
    <property type="match status" value="1"/>
</dbReference>
<dbReference type="InterPro" id="IPR029063">
    <property type="entry name" value="SAM-dependent_MTases_sf"/>
</dbReference>
<keyword evidence="2" id="KW-1185">Reference proteome</keyword>
<reference evidence="1 2" key="1">
    <citation type="submission" date="2016-02" db="EMBL/GenBank/DDBJ databases">
        <authorList>
            <person name="Wen L."/>
            <person name="He K."/>
            <person name="Yang H."/>
        </authorList>
    </citation>
    <scope>NUCLEOTIDE SEQUENCE [LARGE SCALE GENOMIC DNA]</scope>
    <source>
        <strain evidence="1">Trichococcus palustris</strain>
    </source>
</reference>
<gene>
    <name evidence="1" type="ORF">Tpal_549</name>
</gene>
<name>A0A143YBM1_9LACT</name>
<dbReference type="GO" id="GO:0160105">
    <property type="term" value="F:tRNA (adenine(22)-N1)-methyltransferase activity"/>
    <property type="evidence" value="ECO:0007669"/>
    <property type="project" value="InterPro"/>
</dbReference>
<dbReference type="OrthoDB" id="5881184at2"/>
<dbReference type="PANTHER" id="PTHR38451:SF1">
    <property type="entry name" value="TRNA (ADENINE(22)-N(1))-METHYLTRANSFERASE"/>
    <property type="match status" value="1"/>
</dbReference>
<protein>
    <submittedName>
        <fullName evidence="1">S-adenosyl-l-methionine-dependent methyltransferase</fullName>
    </submittedName>
</protein>
<proteinExistence type="predicted"/>
<evidence type="ECO:0000313" key="1">
    <source>
        <dbReference type="EMBL" id="CZQ84848.1"/>
    </source>
</evidence>
<dbReference type="GO" id="GO:0032259">
    <property type="term" value="P:methylation"/>
    <property type="evidence" value="ECO:0007669"/>
    <property type="project" value="UniProtKB-KW"/>
</dbReference>
<dbReference type="InterPro" id="IPR006901">
    <property type="entry name" value="TrmK"/>
</dbReference>
<dbReference type="PANTHER" id="PTHR38451">
    <property type="entry name" value="TRNA (ADENINE(22)-N(1))-METHYLTRANSFERASE"/>
    <property type="match status" value="1"/>
</dbReference>
<dbReference type="EMBL" id="FJNE01000002">
    <property type="protein sequence ID" value="CZQ84848.1"/>
    <property type="molecule type" value="Genomic_DNA"/>
</dbReference>
<dbReference type="AlphaFoldDB" id="A0A143YBM1"/>
<dbReference type="Proteomes" id="UP000242754">
    <property type="component" value="Unassembled WGS sequence"/>
</dbReference>
<dbReference type="STRING" id="140314.SAMN04488076_10133"/>
<evidence type="ECO:0000313" key="2">
    <source>
        <dbReference type="Proteomes" id="UP000242754"/>
    </source>
</evidence>
<accession>A0A143YBM1</accession>
<dbReference type="SUPFAM" id="SSF53335">
    <property type="entry name" value="S-adenosyl-L-methionine-dependent methyltransferases"/>
    <property type="match status" value="1"/>
</dbReference>